<keyword evidence="2" id="KW-0547">Nucleotide-binding</keyword>
<dbReference type="AlphaFoldDB" id="A0A4Q8ACV7"/>
<reference evidence="6 7" key="1">
    <citation type="submission" date="2019-02" db="EMBL/GenBank/DDBJ databases">
        <title>Sequencing the genomes of 1000 actinobacteria strains.</title>
        <authorList>
            <person name="Klenk H.-P."/>
        </authorList>
    </citation>
    <scope>NUCLEOTIDE SEQUENCE [LARGE SCALE GENOMIC DNA]</scope>
    <source>
        <strain evidence="6 7">DSM 17364</strain>
    </source>
</reference>
<name>A0A4Q8ACV7_9MICC</name>
<feature type="domain" description="Maltokinase N-terminal cap" evidence="5">
    <location>
        <begin position="20"/>
        <end position="106"/>
    </location>
</feature>
<keyword evidence="7" id="KW-1185">Reference proteome</keyword>
<dbReference type="GO" id="GO:0005524">
    <property type="term" value="F:ATP binding"/>
    <property type="evidence" value="ECO:0007669"/>
    <property type="project" value="UniProtKB-KW"/>
</dbReference>
<evidence type="ECO:0000313" key="7">
    <source>
        <dbReference type="Proteomes" id="UP000292685"/>
    </source>
</evidence>
<dbReference type="Pfam" id="PF18085">
    <property type="entry name" value="Mak_N_cap"/>
    <property type="match status" value="1"/>
</dbReference>
<dbReference type="InterPro" id="IPR040999">
    <property type="entry name" value="Mak_N_cap"/>
</dbReference>
<dbReference type="RefSeq" id="WP_130450527.1">
    <property type="nucleotide sequence ID" value="NZ_SHLA01000001.1"/>
</dbReference>
<keyword evidence="3" id="KW-0418">Kinase</keyword>
<proteinExistence type="predicted"/>
<sequence length="190" mass="20081">MATIHRTTMNPTKLELLEAWLPGQPFYAGAGTPRLEKNAGFRLDDPAGEVGIEFVIVTDVSGPEPVVYHVPQTYRAEPLEGAEAALVGTSEHGVLGTRYIYDGAADPVWRDVVRELFGGTQQPQAQSVPETAEPGVRVAGAGADAQHVEIVRRPVPGDPADHADAGAFVVGFWFAGGTRVTGTLLRAAVA</sequence>
<evidence type="ECO:0000259" key="5">
    <source>
        <dbReference type="Pfam" id="PF18085"/>
    </source>
</evidence>
<dbReference type="GO" id="GO:0016301">
    <property type="term" value="F:kinase activity"/>
    <property type="evidence" value="ECO:0007669"/>
    <property type="project" value="UniProtKB-KW"/>
</dbReference>
<evidence type="ECO:0000256" key="3">
    <source>
        <dbReference type="ARBA" id="ARBA00022777"/>
    </source>
</evidence>
<dbReference type="EMBL" id="SHLA01000001">
    <property type="protein sequence ID" value="RZU62008.1"/>
    <property type="molecule type" value="Genomic_DNA"/>
</dbReference>
<gene>
    <name evidence="6" type="ORF">EV380_1594</name>
</gene>
<protein>
    <recommendedName>
        <fullName evidence="5">Maltokinase N-terminal cap domain-containing protein</fullName>
    </recommendedName>
</protein>
<evidence type="ECO:0000313" key="6">
    <source>
        <dbReference type="EMBL" id="RZU62008.1"/>
    </source>
</evidence>
<dbReference type="OrthoDB" id="3787729at2"/>
<accession>A0A4Q8ACV7</accession>
<evidence type="ECO:0000256" key="4">
    <source>
        <dbReference type="ARBA" id="ARBA00022840"/>
    </source>
</evidence>
<comment type="caution">
    <text evidence="6">The sequence shown here is derived from an EMBL/GenBank/DDBJ whole genome shotgun (WGS) entry which is preliminary data.</text>
</comment>
<organism evidence="6 7">
    <name type="scientific">Zhihengliuella halotolerans</name>
    <dbReference type="NCBI Taxonomy" id="370736"/>
    <lineage>
        <taxon>Bacteria</taxon>
        <taxon>Bacillati</taxon>
        <taxon>Actinomycetota</taxon>
        <taxon>Actinomycetes</taxon>
        <taxon>Micrococcales</taxon>
        <taxon>Micrococcaceae</taxon>
        <taxon>Zhihengliuella</taxon>
    </lineage>
</organism>
<dbReference type="Proteomes" id="UP000292685">
    <property type="component" value="Unassembled WGS sequence"/>
</dbReference>
<evidence type="ECO:0000256" key="2">
    <source>
        <dbReference type="ARBA" id="ARBA00022741"/>
    </source>
</evidence>
<keyword evidence="1" id="KW-0808">Transferase</keyword>
<evidence type="ECO:0000256" key="1">
    <source>
        <dbReference type="ARBA" id="ARBA00022679"/>
    </source>
</evidence>
<keyword evidence="4" id="KW-0067">ATP-binding</keyword>